<dbReference type="GeneID" id="109473674"/>
<dbReference type="SUPFAM" id="SSF81321">
    <property type="entry name" value="Family A G protein-coupled receptor-like"/>
    <property type="match status" value="1"/>
</dbReference>
<proteinExistence type="predicted"/>
<dbReference type="KEGG" id="bbel:109473674"/>
<feature type="transmembrane region" description="Helical" evidence="10">
    <location>
        <begin position="161"/>
        <end position="181"/>
    </location>
</feature>
<evidence type="ECO:0000259" key="11">
    <source>
        <dbReference type="PROSITE" id="PS50262"/>
    </source>
</evidence>
<accession>A0A6P4YY42</accession>
<keyword evidence="2" id="KW-1003">Cell membrane</keyword>
<evidence type="ECO:0000256" key="9">
    <source>
        <dbReference type="SAM" id="MobiDB-lite"/>
    </source>
</evidence>
<keyword evidence="4 10" id="KW-1133">Transmembrane helix</keyword>
<feature type="compositionally biased region" description="Basic and acidic residues" evidence="9">
    <location>
        <begin position="267"/>
        <end position="288"/>
    </location>
</feature>
<keyword evidence="12" id="KW-1185">Reference proteome</keyword>
<dbReference type="InterPro" id="IPR017452">
    <property type="entry name" value="GPCR_Rhodpsn_7TM"/>
</dbReference>
<evidence type="ECO:0000313" key="13">
    <source>
        <dbReference type="RefSeq" id="XP_019629188.1"/>
    </source>
</evidence>
<sequence>MPLNIDRYINNLARNTVLCQIHAYIPGTLVAIQVTHNTYIIFLKYLIVVHNVKNFPEGKTNLLVIVLLWVLPALFALFTVYCLGNSDHFPQTLQCTILNCRNSKVGVVALVLVLVITTYSQGRIFWYVKKSHNNIKDVMITTAVNINRIHEQKEARLAKTFTISSMALLLVYTPMTVLKAVDKEVKQPYELYFFCWVLIWTAAFLNPAVYLLTNKQFRTACWKLFVKQTQVQAKMTQRQPMEAGVQPMEAGVQPMEAQENLMETRMQEEKGKPMEEKGQPMEEKKQLRQEQGQTSHCQCQAELTSPSHHFSNVSKSLNIPVLSTHVSMHSVSSGVND</sequence>
<dbReference type="RefSeq" id="XP_019629188.1">
    <property type="nucleotide sequence ID" value="XM_019773629.1"/>
</dbReference>
<evidence type="ECO:0000256" key="6">
    <source>
        <dbReference type="ARBA" id="ARBA00023136"/>
    </source>
</evidence>
<evidence type="ECO:0000256" key="7">
    <source>
        <dbReference type="ARBA" id="ARBA00023170"/>
    </source>
</evidence>
<feature type="transmembrane region" description="Helical" evidence="10">
    <location>
        <begin position="105"/>
        <end position="128"/>
    </location>
</feature>
<keyword evidence="6 10" id="KW-0472">Membrane</keyword>
<evidence type="ECO:0000256" key="2">
    <source>
        <dbReference type="ARBA" id="ARBA00022475"/>
    </source>
</evidence>
<evidence type="ECO:0000256" key="5">
    <source>
        <dbReference type="ARBA" id="ARBA00023040"/>
    </source>
</evidence>
<dbReference type="GO" id="GO:0004930">
    <property type="term" value="F:G protein-coupled receptor activity"/>
    <property type="evidence" value="ECO:0007669"/>
    <property type="project" value="UniProtKB-KW"/>
</dbReference>
<organism evidence="12 13">
    <name type="scientific">Branchiostoma belcheri</name>
    <name type="common">Amphioxus</name>
    <dbReference type="NCBI Taxonomy" id="7741"/>
    <lineage>
        <taxon>Eukaryota</taxon>
        <taxon>Metazoa</taxon>
        <taxon>Chordata</taxon>
        <taxon>Cephalochordata</taxon>
        <taxon>Leptocardii</taxon>
        <taxon>Amphioxiformes</taxon>
        <taxon>Branchiostomatidae</taxon>
        <taxon>Branchiostoma</taxon>
    </lineage>
</organism>
<gene>
    <name evidence="13" type="primary">LOC109473674</name>
</gene>
<keyword evidence="8" id="KW-0807">Transducer</keyword>
<evidence type="ECO:0000256" key="8">
    <source>
        <dbReference type="ARBA" id="ARBA00023224"/>
    </source>
</evidence>
<keyword evidence="5" id="KW-0297">G-protein coupled receptor</keyword>
<name>A0A6P4YY42_BRABE</name>
<dbReference type="PANTHER" id="PTHR24228:SF74">
    <property type="entry name" value="G-PROTEIN COUPLED RECEPTORS FAMILY 1 PROFILE DOMAIN-CONTAINING PROTEIN"/>
    <property type="match status" value="1"/>
</dbReference>
<feature type="transmembrane region" description="Helical" evidence="10">
    <location>
        <begin position="193"/>
        <end position="213"/>
    </location>
</feature>
<evidence type="ECO:0000256" key="4">
    <source>
        <dbReference type="ARBA" id="ARBA00022989"/>
    </source>
</evidence>
<evidence type="ECO:0000256" key="3">
    <source>
        <dbReference type="ARBA" id="ARBA00022692"/>
    </source>
</evidence>
<evidence type="ECO:0000313" key="12">
    <source>
        <dbReference type="Proteomes" id="UP000515135"/>
    </source>
</evidence>
<feature type="compositionally biased region" description="Polar residues" evidence="9">
    <location>
        <begin position="289"/>
        <end position="311"/>
    </location>
</feature>
<feature type="transmembrane region" description="Helical" evidence="10">
    <location>
        <begin position="62"/>
        <end position="84"/>
    </location>
</feature>
<keyword evidence="3 10" id="KW-0812">Transmembrane</keyword>
<dbReference type="GO" id="GO:0005886">
    <property type="term" value="C:plasma membrane"/>
    <property type="evidence" value="ECO:0007669"/>
    <property type="project" value="UniProtKB-SubCell"/>
</dbReference>
<feature type="domain" description="G-protein coupled receptors family 1 profile" evidence="11">
    <location>
        <begin position="1"/>
        <end position="210"/>
    </location>
</feature>
<dbReference type="Gene3D" id="1.20.1070.10">
    <property type="entry name" value="Rhodopsin 7-helix transmembrane proteins"/>
    <property type="match status" value="1"/>
</dbReference>
<dbReference type="Proteomes" id="UP000515135">
    <property type="component" value="Unplaced"/>
</dbReference>
<feature type="transmembrane region" description="Helical" evidence="10">
    <location>
        <begin position="21"/>
        <end position="42"/>
    </location>
</feature>
<feature type="region of interest" description="Disordered" evidence="9">
    <location>
        <begin position="267"/>
        <end position="311"/>
    </location>
</feature>
<evidence type="ECO:0000256" key="1">
    <source>
        <dbReference type="ARBA" id="ARBA00004651"/>
    </source>
</evidence>
<protein>
    <submittedName>
        <fullName evidence="13">Protein trapped in endoderm-1-like</fullName>
    </submittedName>
</protein>
<dbReference type="OrthoDB" id="10044919at2759"/>
<evidence type="ECO:0000256" key="10">
    <source>
        <dbReference type="SAM" id="Phobius"/>
    </source>
</evidence>
<reference evidence="13" key="1">
    <citation type="submission" date="2025-08" db="UniProtKB">
        <authorList>
            <consortium name="RefSeq"/>
        </authorList>
    </citation>
    <scope>IDENTIFICATION</scope>
    <source>
        <tissue evidence="13">Gonad</tissue>
    </source>
</reference>
<comment type="subcellular location">
    <subcellularLocation>
        <location evidence="1">Cell membrane</location>
        <topology evidence="1">Multi-pass membrane protein</topology>
    </subcellularLocation>
</comment>
<dbReference type="AlphaFoldDB" id="A0A6P4YY42"/>
<keyword evidence="7" id="KW-0675">Receptor</keyword>
<dbReference type="PROSITE" id="PS50262">
    <property type="entry name" value="G_PROTEIN_RECEP_F1_2"/>
    <property type="match status" value="1"/>
</dbReference>
<dbReference type="PANTHER" id="PTHR24228">
    <property type="entry name" value="B2 BRADYKININ RECEPTOR/ANGIOTENSIN II RECEPTOR"/>
    <property type="match status" value="1"/>
</dbReference>